<evidence type="ECO:0000313" key="3">
    <source>
        <dbReference type="EMBL" id="KAF6230010.1"/>
    </source>
</evidence>
<evidence type="ECO:0000259" key="2">
    <source>
        <dbReference type="PROSITE" id="PS51038"/>
    </source>
</evidence>
<feature type="compositionally biased region" description="Basic residues" evidence="1">
    <location>
        <begin position="332"/>
        <end position="345"/>
    </location>
</feature>
<dbReference type="InterPro" id="IPR043151">
    <property type="entry name" value="BAH_sf"/>
</dbReference>
<sequence>MAWKNCLLSEASGRHFNSLFNFGKPNIAEVLVEQNLTTNPQTSSIFPKSEPNWALFMGLLPNVSSSTTYTIPITSTTFSEFASYKSKHSPAPSQTMSSDADMDSDPSTPPKSNNPPCMFTVEQFQLAASSQETDSEPSDVYIVRPTAIWDSLQRFKEVIIEDERYRMHDVVAAARHDLPNSPLWTAHVLEIRGHKPSGRVSIRVFWFHRPAQLPPSLRHPYQGRHELLASNAMAVIDATAVAGRTAVSHWREADEAVPAAGLFWRQTYDVQAQALSPLHTPCPPPCILHHNPDETLISCPSPRCDARMHKSCILDATRSRLQAEAEAEAGGKGKKKKKKKKKAKKGKEGPSMEVEWMDEPSGGYGAPVTEGPVEPDGRGGHFWLEDVYCLGCGGVMR</sequence>
<feature type="domain" description="BAH" evidence="2">
    <location>
        <begin position="163"/>
        <end position="279"/>
    </location>
</feature>
<evidence type="ECO:0000313" key="4">
    <source>
        <dbReference type="Proteomes" id="UP000593566"/>
    </source>
</evidence>
<proteinExistence type="predicted"/>
<dbReference type="CDD" id="cd04370">
    <property type="entry name" value="BAH"/>
    <property type="match status" value="1"/>
</dbReference>
<evidence type="ECO:0000256" key="1">
    <source>
        <dbReference type="SAM" id="MobiDB-lite"/>
    </source>
</evidence>
<dbReference type="Gene3D" id="2.30.30.490">
    <property type="match status" value="1"/>
</dbReference>
<comment type="caution">
    <text evidence="3">The sequence shown here is derived from an EMBL/GenBank/DDBJ whole genome shotgun (WGS) entry which is preliminary data.</text>
</comment>
<feature type="region of interest" description="Disordered" evidence="1">
    <location>
        <begin position="89"/>
        <end position="116"/>
    </location>
</feature>
<reference evidence="3 4" key="1">
    <citation type="journal article" date="2020" name="Genomics">
        <title>Complete, high-quality genomes from long-read metagenomic sequencing of two wolf lichen thalli reveals enigmatic genome architecture.</title>
        <authorList>
            <person name="McKenzie S.K."/>
            <person name="Walston R.F."/>
            <person name="Allen J.L."/>
        </authorList>
    </citation>
    <scope>NUCLEOTIDE SEQUENCE [LARGE SCALE GENOMIC DNA]</scope>
    <source>
        <strain evidence="3">WasteWater1</strain>
    </source>
</reference>
<name>A0A8H6KZJ4_9LECA</name>
<dbReference type="PANTHER" id="PTHR46364">
    <property type="entry name" value="OS08G0421900 PROTEIN"/>
    <property type="match status" value="1"/>
</dbReference>
<gene>
    <name evidence="3" type="ORF">HO133_004348</name>
</gene>
<accession>A0A8H6KZJ4</accession>
<dbReference type="GeneID" id="59332756"/>
<dbReference type="PROSITE" id="PS51038">
    <property type="entry name" value="BAH"/>
    <property type="match status" value="1"/>
</dbReference>
<dbReference type="EMBL" id="JACCJB010000002">
    <property type="protein sequence ID" value="KAF6230010.1"/>
    <property type="molecule type" value="Genomic_DNA"/>
</dbReference>
<dbReference type="RefSeq" id="XP_037157267.1">
    <property type="nucleotide sequence ID" value="XM_037295266.1"/>
</dbReference>
<dbReference type="AlphaFoldDB" id="A0A8H6KZJ4"/>
<keyword evidence="4" id="KW-1185">Reference proteome</keyword>
<dbReference type="Proteomes" id="UP000593566">
    <property type="component" value="Unassembled WGS sequence"/>
</dbReference>
<dbReference type="GO" id="GO:0003682">
    <property type="term" value="F:chromatin binding"/>
    <property type="evidence" value="ECO:0007669"/>
    <property type="project" value="InterPro"/>
</dbReference>
<dbReference type="InterPro" id="IPR001025">
    <property type="entry name" value="BAH_dom"/>
</dbReference>
<feature type="region of interest" description="Disordered" evidence="1">
    <location>
        <begin position="324"/>
        <end position="373"/>
    </location>
</feature>
<protein>
    <recommendedName>
        <fullName evidence="2">BAH domain-containing protein</fullName>
    </recommendedName>
</protein>
<organism evidence="3 4">
    <name type="scientific">Letharia lupina</name>
    <dbReference type="NCBI Taxonomy" id="560253"/>
    <lineage>
        <taxon>Eukaryota</taxon>
        <taxon>Fungi</taxon>
        <taxon>Dikarya</taxon>
        <taxon>Ascomycota</taxon>
        <taxon>Pezizomycotina</taxon>
        <taxon>Lecanoromycetes</taxon>
        <taxon>OSLEUM clade</taxon>
        <taxon>Lecanoromycetidae</taxon>
        <taxon>Lecanorales</taxon>
        <taxon>Lecanorineae</taxon>
        <taxon>Parmeliaceae</taxon>
        <taxon>Letharia</taxon>
    </lineage>
</organism>